<evidence type="ECO:0000313" key="2">
    <source>
        <dbReference type="Proteomes" id="UP000181942"/>
    </source>
</evidence>
<dbReference type="Proteomes" id="UP000181942">
    <property type="component" value="Unassembled WGS sequence"/>
</dbReference>
<organism evidence="1 2">
    <name type="scientific">Streptomyces mirabilis</name>
    <dbReference type="NCBI Taxonomy" id="68239"/>
    <lineage>
        <taxon>Bacteria</taxon>
        <taxon>Bacillati</taxon>
        <taxon>Actinomycetota</taxon>
        <taxon>Actinomycetes</taxon>
        <taxon>Kitasatosporales</taxon>
        <taxon>Streptomycetaceae</taxon>
        <taxon>Streptomyces</taxon>
    </lineage>
</organism>
<sequence length="82" mass="9000">MDELGPSFRCEADQPLREREVRSVPERFQVCIEQVHGGLVGSMQVWRPPASGRWIALAIGQADAEWPLQLLAAFGEGSVLPG</sequence>
<gene>
    <name evidence="1" type="ORF">SAMN02787118_14026</name>
</gene>
<name>A0A1I2WUW7_9ACTN</name>
<dbReference type="OrthoDB" id="3478947at2"/>
<reference evidence="1 2" key="1">
    <citation type="submission" date="2016-10" db="EMBL/GenBank/DDBJ databases">
        <authorList>
            <person name="de Groot N.N."/>
        </authorList>
    </citation>
    <scope>NUCLEOTIDE SEQUENCE [LARGE SCALE GENOMIC DNA]</scope>
    <source>
        <strain evidence="1 2">OK461</strain>
    </source>
</reference>
<evidence type="ECO:0000313" key="1">
    <source>
        <dbReference type="EMBL" id="SFH05095.1"/>
    </source>
</evidence>
<proteinExistence type="predicted"/>
<dbReference type="AlphaFoldDB" id="A0A1I2WUW7"/>
<dbReference type="EMBL" id="FONR01000040">
    <property type="protein sequence ID" value="SFH05095.1"/>
    <property type="molecule type" value="Genomic_DNA"/>
</dbReference>
<accession>A0A1I2WUW7</accession>
<dbReference type="RefSeq" id="WP_075033441.1">
    <property type="nucleotide sequence ID" value="NZ_FONR01000040.1"/>
</dbReference>
<protein>
    <submittedName>
        <fullName evidence="1">Uncharacterized protein</fullName>
    </submittedName>
</protein>